<accession>A0ACB8TV59</accession>
<sequence>MDKLTLNVSKPAEEWIKAIRGEDRKCVDNWEKHLQTKVLLRADWANVLQHLDSFRAVLREEQARGLEEVGMLVPEDHLKQCATFLRTGTSCYDLGTLDTRTRPTALTPRARDLASLLCVDIFGTIPIFSDENGEKLRFIDDIECAVARLLPALSYNSQGCREGPISRIISSSLNTQFPGDDFLSN</sequence>
<dbReference type="EMBL" id="MU274928">
    <property type="protein sequence ID" value="KAI0085819.1"/>
    <property type="molecule type" value="Genomic_DNA"/>
</dbReference>
<gene>
    <name evidence="1" type="ORF">BDY19DRAFT_394591</name>
</gene>
<organism evidence="1 2">
    <name type="scientific">Irpex rosettiformis</name>
    <dbReference type="NCBI Taxonomy" id="378272"/>
    <lineage>
        <taxon>Eukaryota</taxon>
        <taxon>Fungi</taxon>
        <taxon>Dikarya</taxon>
        <taxon>Basidiomycota</taxon>
        <taxon>Agaricomycotina</taxon>
        <taxon>Agaricomycetes</taxon>
        <taxon>Polyporales</taxon>
        <taxon>Irpicaceae</taxon>
        <taxon>Irpex</taxon>
    </lineage>
</organism>
<comment type="caution">
    <text evidence="1">The sequence shown here is derived from an EMBL/GenBank/DDBJ whole genome shotgun (WGS) entry which is preliminary data.</text>
</comment>
<reference evidence="1" key="1">
    <citation type="journal article" date="2021" name="Environ. Microbiol.">
        <title>Gene family expansions and transcriptome signatures uncover fungal adaptations to wood decay.</title>
        <authorList>
            <person name="Hage H."/>
            <person name="Miyauchi S."/>
            <person name="Viragh M."/>
            <person name="Drula E."/>
            <person name="Min B."/>
            <person name="Chaduli D."/>
            <person name="Navarro D."/>
            <person name="Favel A."/>
            <person name="Norest M."/>
            <person name="Lesage-Meessen L."/>
            <person name="Balint B."/>
            <person name="Merenyi Z."/>
            <person name="de Eugenio L."/>
            <person name="Morin E."/>
            <person name="Martinez A.T."/>
            <person name="Baldrian P."/>
            <person name="Stursova M."/>
            <person name="Martinez M.J."/>
            <person name="Novotny C."/>
            <person name="Magnuson J.K."/>
            <person name="Spatafora J.W."/>
            <person name="Maurice S."/>
            <person name="Pangilinan J."/>
            <person name="Andreopoulos W."/>
            <person name="LaButti K."/>
            <person name="Hundley H."/>
            <person name="Na H."/>
            <person name="Kuo A."/>
            <person name="Barry K."/>
            <person name="Lipzen A."/>
            <person name="Henrissat B."/>
            <person name="Riley R."/>
            <person name="Ahrendt S."/>
            <person name="Nagy L.G."/>
            <person name="Grigoriev I.V."/>
            <person name="Martin F."/>
            <person name="Rosso M.N."/>
        </authorList>
    </citation>
    <scope>NUCLEOTIDE SEQUENCE</scope>
    <source>
        <strain evidence="1">CBS 384.51</strain>
    </source>
</reference>
<evidence type="ECO:0000313" key="1">
    <source>
        <dbReference type="EMBL" id="KAI0085819.1"/>
    </source>
</evidence>
<name>A0ACB8TV59_9APHY</name>
<dbReference type="Proteomes" id="UP001055072">
    <property type="component" value="Unassembled WGS sequence"/>
</dbReference>
<protein>
    <submittedName>
        <fullName evidence="1">Uncharacterized protein</fullName>
    </submittedName>
</protein>
<keyword evidence="2" id="KW-1185">Reference proteome</keyword>
<evidence type="ECO:0000313" key="2">
    <source>
        <dbReference type="Proteomes" id="UP001055072"/>
    </source>
</evidence>
<proteinExistence type="predicted"/>